<reference evidence="2 3" key="1">
    <citation type="submission" date="2018-10" db="EMBL/GenBank/DDBJ databases">
        <title>Genomic Encyclopedia of Archaeal and Bacterial Type Strains, Phase II (KMG-II): from individual species to whole genera.</title>
        <authorList>
            <person name="Goeker M."/>
        </authorList>
    </citation>
    <scope>NUCLEOTIDE SEQUENCE [LARGE SCALE GENOMIC DNA]</scope>
    <source>
        <strain evidence="2 3">RP-AC37</strain>
    </source>
</reference>
<keyword evidence="3" id="KW-1185">Reference proteome</keyword>
<keyword evidence="1" id="KW-0472">Membrane</keyword>
<gene>
    <name evidence="2" type="ORF">CLV35_2147</name>
</gene>
<evidence type="ECO:0000256" key="1">
    <source>
        <dbReference type="SAM" id="Phobius"/>
    </source>
</evidence>
<organism evidence="2 3">
    <name type="scientific">Motilibacter peucedani</name>
    <dbReference type="NCBI Taxonomy" id="598650"/>
    <lineage>
        <taxon>Bacteria</taxon>
        <taxon>Bacillati</taxon>
        <taxon>Actinomycetota</taxon>
        <taxon>Actinomycetes</taxon>
        <taxon>Motilibacterales</taxon>
        <taxon>Motilibacteraceae</taxon>
        <taxon>Motilibacter</taxon>
    </lineage>
</organism>
<keyword evidence="1" id="KW-0812">Transmembrane</keyword>
<evidence type="ECO:0000313" key="3">
    <source>
        <dbReference type="Proteomes" id="UP000281955"/>
    </source>
</evidence>
<dbReference type="Proteomes" id="UP000281955">
    <property type="component" value="Unassembled WGS sequence"/>
</dbReference>
<evidence type="ECO:0000313" key="2">
    <source>
        <dbReference type="EMBL" id="RKS75670.1"/>
    </source>
</evidence>
<dbReference type="InParanoid" id="A0A420XQW9"/>
<dbReference type="AlphaFoldDB" id="A0A420XQW9"/>
<keyword evidence="1" id="KW-1133">Transmembrane helix</keyword>
<comment type="caution">
    <text evidence="2">The sequence shown here is derived from an EMBL/GenBank/DDBJ whole genome shotgun (WGS) entry which is preliminary data.</text>
</comment>
<accession>A0A420XQW9</accession>
<dbReference type="RefSeq" id="WP_121193413.1">
    <property type="nucleotide sequence ID" value="NZ_RBWV01000011.1"/>
</dbReference>
<protein>
    <submittedName>
        <fullName evidence="2">Uncharacterized protein</fullName>
    </submittedName>
</protein>
<proteinExistence type="predicted"/>
<feature type="transmembrane region" description="Helical" evidence="1">
    <location>
        <begin position="12"/>
        <end position="30"/>
    </location>
</feature>
<feature type="transmembrane region" description="Helical" evidence="1">
    <location>
        <begin position="42"/>
        <end position="65"/>
    </location>
</feature>
<dbReference type="EMBL" id="RBWV01000011">
    <property type="protein sequence ID" value="RKS75670.1"/>
    <property type="molecule type" value="Genomic_DNA"/>
</dbReference>
<sequence>MALARTPRYSRFITAGAGVGVVLGFVLVAVRHDTGRYSAGTALVYTALVLGALGALAGGVAAVLLDRRAP</sequence>
<name>A0A420XQW9_9ACTN</name>